<organism evidence="23 24">
    <name type="scientific">Engystomops pustulosus</name>
    <name type="common">Tungara frog</name>
    <name type="synonym">Physalaemus pustulosus</name>
    <dbReference type="NCBI Taxonomy" id="76066"/>
    <lineage>
        <taxon>Eukaryota</taxon>
        <taxon>Metazoa</taxon>
        <taxon>Chordata</taxon>
        <taxon>Craniata</taxon>
        <taxon>Vertebrata</taxon>
        <taxon>Euteleostomi</taxon>
        <taxon>Amphibia</taxon>
        <taxon>Batrachia</taxon>
        <taxon>Anura</taxon>
        <taxon>Neobatrachia</taxon>
        <taxon>Hyloidea</taxon>
        <taxon>Leptodactylidae</taxon>
        <taxon>Leiuperinae</taxon>
        <taxon>Engystomops</taxon>
    </lineage>
</organism>
<evidence type="ECO:0000256" key="8">
    <source>
        <dbReference type="ARBA" id="ARBA00023136"/>
    </source>
</evidence>
<dbReference type="EC" id="3.1.1.64" evidence="16"/>
<evidence type="ECO:0000256" key="9">
    <source>
        <dbReference type="ARBA" id="ARBA00023139"/>
    </source>
</evidence>
<dbReference type="Proteomes" id="UP000824782">
    <property type="component" value="Unassembled WGS sequence"/>
</dbReference>
<evidence type="ECO:0000313" key="24">
    <source>
        <dbReference type="Proteomes" id="UP000824782"/>
    </source>
</evidence>
<keyword evidence="4" id="KW-0716">Sensory transduction</keyword>
<comment type="catalytic activity">
    <reaction evidence="14">
        <text>an all-trans-retinyl ester + H2O = 11-cis-retinol + a fatty acid + H(+)</text>
        <dbReference type="Rhea" id="RHEA:31771"/>
        <dbReference type="ChEBI" id="CHEBI:15377"/>
        <dbReference type="ChEBI" id="CHEBI:15378"/>
        <dbReference type="ChEBI" id="CHEBI:16302"/>
        <dbReference type="ChEBI" id="CHEBI:28868"/>
        <dbReference type="ChEBI" id="CHEBI:63410"/>
        <dbReference type="EC" id="3.1.1.64"/>
    </reaction>
</comment>
<dbReference type="PANTHER" id="PTHR10543:SF57">
    <property type="entry name" value="RETINOID ISOMEROHYDROLASE"/>
    <property type="match status" value="1"/>
</dbReference>
<evidence type="ECO:0000256" key="22">
    <source>
        <dbReference type="RuleBase" id="RU003799"/>
    </source>
</evidence>
<evidence type="ECO:0000256" key="16">
    <source>
        <dbReference type="ARBA" id="ARBA00039141"/>
    </source>
</evidence>
<dbReference type="GO" id="GO:1901827">
    <property type="term" value="P:zeaxanthin biosynthetic process"/>
    <property type="evidence" value="ECO:0007669"/>
    <property type="project" value="TreeGrafter"/>
</dbReference>
<evidence type="ECO:0000256" key="1">
    <source>
        <dbReference type="ARBA" id="ARBA00004193"/>
    </source>
</evidence>
<evidence type="ECO:0000256" key="15">
    <source>
        <dbReference type="ARBA" id="ARBA00038936"/>
    </source>
</evidence>
<dbReference type="GO" id="GO:0050251">
    <property type="term" value="F:retinol isomerase activity"/>
    <property type="evidence" value="ECO:0007669"/>
    <property type="project" value="TreeGrafter"/>
</dbReference>
<evidence type="ECO:0000256" key="12">
    <source>
        <dbReference type="ARBA" id="ARBA00023305"/>
    </source>
</evidence>
<comment type="caution">
    <text evidence="23">The sequence shown here is derived from an EMBL/GenBank/DDBJ whole genome shotgun (WGS) entry which is preliminary data.</text>
</comment>
<dbReference type="GO" id="GO:0052885">
    <property type="term" value="F:all-trans-retinyl-ester hydrolase, 11-cis retinol forming activity"/>
    <property type="evidence" value="ECO:0007669"/>
    <property type="project" value="TreeGrafter"/>
</dbReference>
<keyword evidence="6" id="KW-0378">Hydrolase</keyword>
<name>A0AAV6ZJ18_ENGPU</name>
<keyword evidence="7 21" id="KW-0408">Iron</keyword>
<evidence type="ECO:0000256" key="20">
    <source>
        <dbReference type="ARBA" id="ARBA00048722"/>
    </source>
</evidence>
<evidence type="ECO:0000256" key="19">
    <source>
        <dbReference type="ARBA" id="ARBA00042900"/>
    </source>
</evidence>
<dbReference type="GO" id="GO:0003834">
    <property type="term" value="F:beta-carotene 15,15'-dioxygenase activity"/>
    <property type="evidence" value="ECO:0007669"/>
    <property type="project" value="TreeGrafter"/>
</dbReference>
<dbReference type="GO" id="GO:0046872">
    <property type="term" value="F:metal ion binding"/>
    <property type="evidence" value="ECO:0007669"/>
    <property type="project" value="UniProtKB-KW"/>
</dbReference>
<evidence type="ECO:0000256" key="10">
    <source>
        <dbReference type="ARBA" id="ARBA00023235"/>
    </source>
</evidence>
<evidence type="ECO:0000313" key="23">
    <source>
        <dbReference type="EMBL" id="KAG8546203.1"/>
    </source>
</evidence>
<evidence type="ECO:0000256" key="18">
    <source>
        <dbReference type="ARBA" id="ARBA00041301"/>
    </source>
</evidence>
<dbReference type="GO" id="GO:0005886">
    <property type="term" value="C:plasma membrane"/>
    <property type="evidence" value="ECO:0007669"/>
    <property type="project" value="UniProtKB-SubCell"/>
</dbReference>
<comment type="cofactor">
    <cofactor evidence="21">
        <name>Fe(2+)</name>
        <dbReference type="ChEBI" id="CHEBI:29033"/>
    </cofactor>
    <text evidence="21">Binds 1 Fe(2+) ion per subunit.</text>
</comment>
<keyword evidence="3" id="KW-1003">Cell membrane</keyword>
<comment type="subcellular location">
    <subcellularLocation>
        <location evidence="1">Cell membrane</location>
        <topology evidence="1">Lipid-anchor</topology>
    </subcellularLocation>
</comment>
<feature type="binding site" evidence="21">
    <location>
        <position position="133"/>
    </location>
    <ligand>
        <name>Fe cation</name>
        <dbReference type="ChEBI" id="CHEBI:24875"/>
        <note>catalytic</note>
    </ligand>
</feature>
<comment type="catalytic activity">
    <reaction evidence="20">
        <text>all-trans-retinyl hexadecanoate + H2O = 11-cis-retinol + hexadecanoate + H(+)</text>
        <dbReference type="Rhea" id="RHEA:31775"/>
        <dbReference type="ChEBI" id="CHEBI:7896"/>
        <dbReference type="ChEBI" id="CHEBI:15377"/>
        <dbReference type="ChEBI" id="CHEBI:15378"/>
        <dbReference type="ChEBI" id="CHEBI:16302"/>
        <dbReference type="ChEBI" id="CHEBI:17616"/>
        <dbReference type="EC" id="3.1.1.64"/>
    </reaction>
</comment>
<dbReference type="InterPro" id="IPR004294">
    <property type="entry name" value="Carotenoid_Oase"/>
</dbReference>
<reference evidence="23" key="1">
    <citation type="thesis" date="2020" institute="ProQuest LLC" country="789 East Eisenhower Parkway, Ann Arbor, MI, USA">
        <title>Comparative Genomics and Chromosome Evolution.</title>
        <authorList>
            <person name="Mudd A.B."/>
        </authorList>
    </citation>
    <scope>NUCLEOTIDE SEQUENCE</scope>
    <source>
        <strain evidence="23">237g6f4</strain>
        <tissue evidence="23">Blood</tissue>
    </source>
</reference>
<dbReference type="GO" id="GO:0042574">
    <property type="term" value="P:retinal metabolic process"/>
    <property type="evidence" value="ECO:0007669"/>
    <property type="project" value="TreeGrafter"/>
</dbReference>
<keyword evidence="8" id="KW-0472">Membrane</keyword>
<feature type="binding site" evidence="21">
    <location>
        <position position="246"/>
    </location>
    <ligand>
        <name>Fe cation</name>
        <dbReference type="ChEBI" id="CHEBI:24875"/>
        <note>catalytic</note>
    </ligand>
</feature>
<keyword evidence="24" id="KW-1185">Reference proteome</keyword>
<dbReference type="Pfam" id="PF03055">
    <property type="entry name" value="RPE65"/>
    <property type="match status" value="1"/>
</dbReference>
<dbReference type="PANTHER" id="PTHR10543">
    <property type="entry name" value="BETA-CAROTENE DIOXYGENASE"/>
    <property type="match status" value="1"/>
</dbReference>
<feature type="non-terminal residue" evidence="23">
    <location>
        <position position="1"/>
    </location>
</feature>
<evidence type="ECO:0000256" key="3">
    <source>
        <dbReference type="ARBA" id="ARBA00022475"/>
    </source>
</evidence>
<keyword evidence="12" id="KW-0844">Vision</keyword>
<evidence type="ECO:0000256" key="7">
    <source>
        <dbReference type="ARBA" id="ARBA00023004"/>
    </source>
</evidence>
<evidence type="ECO:0000256" key="21">
    <source>
        <dbReference type="PIRSR" id="PIRSR604294-1"/>
    </source>
</evidence>
<keyword evidence="10" id="KW-0413">Isomerase</keyword>
<gene>
    <name evidence="23" type="ORF">GDO81_019562</name>
</gene>
<protein>
    <recommendedName>
        <fullName evidence="17">Retinoid isomerohydrolase</fullName>
        <ecNumber evidence="16">3.1.1.64</ecNumber>
        <ecNumber evidence="15">5.3.3.22</ecNumber>
    </recommendedName>
    <alternativeName>
        <fullName evidence="18">Lutein isomerase</fullName>
    </alternativeName>
    <alternativeName>
        <fullName evidence="19">Meso-zeaxanthin isomerase</fullName>
    </alternativeName>
</protein>
<dbReference type="EC" id="5.3.3.22" evidence="15"/>
<evidence type="ECO:0000256" key="13">
    <source>
        <dbReference type="ARBA" id="ARBA00035787"/>
    </source>
</evidence>
<comment type="similarity">
    <text evidence="2 22">Belongs to the carotenoid oxygenase family.</text>
</comment>
<proteinExistence type="inferred from homology"/>
<evidence type="ECO:0000256" key="4">
    <source>
        <dbReference type="ARBA" id="ARBA00022606"/>
    </source>
</evidence>
<keyword evidence="11" id="KW-0449">Lipoprotein</keyword>
<accession>A0AAV6ZJ18</accession>
<keyword evidence="9" id="KW-0564">Palmitate</keyword>
<comment type="catalytic activity">
    <reaction evidence="13">
        <text>lutein = (3R,3'S)-zeaxanthin</text>
        <dbReference type="Rhea" id="RHEA:12729"/>
        <dbReference type="ChEBI" id="CHEBI:28838"/>
        <dbReference type="ChEBI" id="CHEBI:138919"/>
        <dbReference type="EC" id="5.3.3.22"/>
    </reaction>
</comment>
<feature type="binding site" evidence="21">
    <location>
        <position position="460"/>
    </location>
    <ligand>
        <name>Fe cation</name>
        <dbReference type="ChEBI" id="CHEBI:24875"/>
        <note>catalytic</note>
    </ligand>
</feature>
<evidence type="ECO:0000256" key="2">
    <source>
        <dbReference type="ARBA" id="ARBA00006787"/>
    </source>
</evidence>
<evidence type="ECO:0000256" key="11">
    <source>
        <dbReference type="ARBA" id="ARBA00023288"/>
    </source>
</evidence>
<sequence length="466" mass="53882">EYNYYNTAPYVQEYNYYNTAPYVQEYNYYNTAPYRFIKTDAYVRAMTEKRIVITEFGTFAYPDPCKNIFSRFFSYFKGIEVTDNALVNIYPVGEDFYACTETNYITKVDPETLETIKKVDLCKYVSINGVTAHPHIENDGTVYNIGNCFGKNFAIAYNVIKIPPLHADKEDPITNFGMSPNYLLFVEQPVKINLFKFLSAWSIWGANYMDCFESHETMGVWMHVAEKHTGEYLNIKYRTSAFNIFHHINTYEDNGFLIADVCCWKGFEFIYNYLYLANLRENWDEVKRLAEKAPQPEVRRYVLPLDIQKSDAGKNLVTLPYTTATATLRSDDTIWLEPEVLFSGPRQAFEFPQINYKAYGGKDYKYAYGLGLNHFIPDRLMKLNVKSKETWVWQEPNTYPSEPIFVPTPDALEEDDGVILSVAVSPAVGHKPSFLLILDAKDMSEIARAEVDTLIPVTFHGMFKKP</sequence>
<keyword evidence="5 21" id="KW-0479">Metal-binding</keyword>
<evidence type="ECO:0000256" key="17">
    <source>
        <dbReference type="ARBA" id="ARBA00040820"/>
    </source>
</evidence>
<evidence type="ECO:0000256" key="6">
    <source>
        <dbReference type="ARBA" id="ARBA00022801"/>
    </source>
</evidence>
<dbReference type="AlphaFoldDB" id="A0AAV6ZJ18"/>
<dbReference type="EMBL" id="WNYA01001201">
    <property type="protein sequence ID" value="KAG8546203.1"/>
    <property type="molecule type" value="Genomic_DNA"/>
</dbReference>
<dbReference type="GO" id="GO:0007601">
    <property type="term" value="P:visual perception"/>
    <property type="evidence" value="ECO:0007669"/>
    <property type="project" value="UniProtKB-KW"/>
</dbReference>
<evidence type="ECO:0000256" key="14">
    <source>
        <dbReference type="ARBA" id="ARBA00036037"/>
    </source>
</evidence>
<evidence type="ECO:0000256" key="5">
    <source>
        <dbReference type="ARBA" id="ARBA00022723"/>
    </source>
</evidence>